<dbReference type="EMBL" id="VWXX01000037">
    <property type="protein sequence ID" value="KAA6183042.1"/>
    <property type="molecule type" value="Genomic_DNA"/>
</dbReference>
<name>A0A5M8FQ87_9GAMM</name>
<dbReference type="AlphaFoldDB" id="A0A5M8FQ87"/>
<organism evidence="2 3">
    <name type="scientific">Thiohalocapsa marina</name>
    <dbReference type="NCBI Taxonomy" id="424902"/>
    <lineage>
        <taxon>Bacteria</taxon>
        <taxon>Pseudomonadati</taxon>
        <taxon>Pseudomonadota</taxon>
        <taxon>Gammaproteobacteria</taxon>
        <taxon>Chromatiales</taxon>
        <taxon>Chromatiaceae</taxon>
        <taxon>Thiohalocapsa</taxon>
    </lineage>
</organism>
<evidence type="ECO:0000313" key="3">
    <source>
        <dbReference type="Proteomes" id="UP000322981"/>
    </source>
</evidence>
<dbReference type="Pfam" id="PF07179">
    <property type="entry name" value="SseB"/>
    <property type="match status" value="1"/>
</dbReference>
<feature type="domain" description="SseB protein N-terminal" evidence="1">
    <location>
        <begin position="11"/>
        <end position="128"/>
    </location>
</feature>
<accession>A0A5M8FQ87</accession>
<protein>
    <submittedName>
        <fullName evidence="2">SseB family protein</fullName>
    </submittedName>
</protein>
<comment type="caution">
    <text evidence="2">The sequence shown here is derived from an EMBL/GenBank/DDBJ whole genome shotgun (WGS) entry which is preliminary data.</text>
</comment>
<reference evidence="2 3" key="1">
    <citation type="submission" date="2019-09" db="EMBL/GenBank/DDBJ databases">
        <title>Whole-genome sequence of the purple sulfur bacterium Thiohalocapsa marina DSM 19078.</title>
        <authorList>
            <person name="Kyndt J.A."/>
            <person name="Meyer T.E."/>
        </authorList>
    </citation>
    <scope>NUCLEOTIDE SEQUENCE [LARGE SCALE GENOMIC DNA]</scope>
    <source>
        <strain evidence="2 3">DSM 19078</strain>
    </source>
</reference>
<dbReference type="InterPro" id="IPR009839">
    <property type="entry name" value="SseB_N"/>
</dbReference>
<evidence type="ECO:0000313" key="2">
    <source>
        <dbReference type="EMBL" id="KAA6183042.1"/>
    </source>
</evidence>
<dbReference type="OrthoDB" id="8561064at2"/>
<sequence>MTADFVPQNALERQLVAAQNGEIPPEQFIETLLGSEVFMPIYERHAIGGLQSDQRAQPLKLVSDDGGEVLVLFTSPERAKAFVRDFPGYGGGLVTELTWIFEKLGIGFGISLNPDQTYGMDFEARDVAQLAGSSGAHGQA</sequence>
<proteinExistence type="predicted"/>
<evidence type="ECO:0000259" key="1">
    <source>
        <dbReference type="Pfam" id="PF07179"/>
    </source>
</evidence>
<keyword evidence="3" id="KW-1185">Reference proteome</keyword>
<gene>
    <name evidence="2" type="ORF">F2Q65_16590</name>
</gene>
<dbReference type="RefSeq" id="WP_150094526.1">
    <property type="nucleotide sequence ID" value="NZ_JBFUOH010000082.1"/>
</dbReference>
<dbReference type="Proteomes" id="UP000322981">
    <property type="component" value="Unassembled WGS sequence"/>
</dbReference>